<evidence type="ECO:0000256" key="2">
    <source>
        <dbReference type="ARBA" id="ARBA00022729"/>
    </source>
</evidence>
<protein>
    <submittedName>
        <fullName evidence="9">CLUMA_CG015908, isoform A</fullName>
    </submittedName>
</protein>
<dbReference type="InterPro" id="IPR051940">
    <property type="entry name" value="Chitin_bind-dev_reg"/>
</dbReference>
<dbReference type="PANTHER" id="PTHR23301">
    <property type="entry name" value="CHITIN BINDING PERITROPHIN-A"/>
    <property type="match status" value="1"/>
</dbReference>
<feature type="compositionally biased region" description="Low complexity" evidence="6">
    <location>
        <begin position="240"/>
        <end position="257"/>
    </location>
</feature>
<evidence type="ECO:0000256" key="7">
    <source>
        <dbReference type="SAM" id="SignalP"/>
    </source>
</evidence>
<keyword evidence="10" id="KW-1185">Reference proteome</keyword>
<feature type="compositionally biased region" description="Low complexity" evidence="6">
    <location>
        <begin position="190"/>
        <end position="209"/>
    </location>
</feature>
<keyword evidence="2 7" id="KW-0732">Signal</keyword>
<dbReference type="PROSITE" id="PS50940">
    <property type="entry name" value="CHIT_BIND_II"/>
    <property type="match status" value="3"/>
</dbReference>
<keyword evidence="4" id="KW-1015">Disulfide bond</keyword>
<evidence type="ECO:0000259" key="8">
    <source>
        <dbReference type="PROSITE" id="PS50940"/>
    </source>
</evidence>
<feature type="domain" description="Chitin-binding type-2" evidence="8">
    <location>
        <begin position="18"/>
        <end position="66"/>
    </location>
</feature>
<dbReference type="AlphaFoldDB" id="A0A1J1ISL3"/>
<organism evidence="9 10">
    <name type="scientific">Clunio marinus</name>
    <dbReference type="NCBI Taxonomy" id="568069"/>
    <lineage>
        <taxon>Eukaryota</taxon>
        <taxon>Metazoa</taxon>
        <taxon>Ecdysozoa</taxon>
        <taxon>Arthropoda</taxon>
        <taxon>Hexapoda</taxon>
        <taxon>Insecta</taxon>
        <taxon>Pterygota</taxon>
        <taxon>Neoptera</taxon>
        <taxon>Endopterygota</taxon>
        <taxon>Diptera</taxon>
        <taxon>Nematocera</taxon>
        <taxon>Chironomoidea</taxon>
        <taxon>Chironomidae</taxon>
        <taxon>Clunio</taxon>
    </lineage>
</organism>
<evidence type="ECO:0000256" key="6">
    <source>
        <dbReference type="SAM" id="MobiDB-lite"/>
    </source>
</evidence>
<dbReference type="PANTHER" id="PTHR23301:SF0">
    <property type="entry name" value="CHITIN-BINDING TYPE-2 DOMAIN-CONTAINING PROTEIN-RELATED"/>
    <property type="match status" value="1"/>
</dbReference>
<feature type="signal peptide" evidence="7">
    <location>
        <begin position="1"/>
        <end position="19"/>
    </location>
</feature>
<reference evidence="9 10" key="1">
    <citation type="submission" date="2015-04" db="EMBL/GenBank/DDBJ databases">
        <authorList>
            <person name="Syromyatnikov M.Y."/>
            <person name="Popov V.N."/>
        </authorList>
    </citation>
    <scope>NUCLEOTIDE SEQUENCE [LARGE SCALE GENOMIC DNA]</scope>
</reference>
<feature type="domain" description="Chitin-binding type-2" evidence="8">
    <location>
        <begin position="79"/>
        <end position="136"/>
    </location>
</feature>
<evidence type="ECO:0000256" key="5">
    <source>
        <dbReference type="ARBA" id="ARBA00023180"/>
    </source>
</evidence>
<feature type="domain" description="Chitin-binding type-2" evidence="8">
    <location>
        <begin position="139"/>
        <end position="196"/>
    </location>
</feature>
<feature type="chain" id="PRO_5012181850" evidence="7">
    <location>
        <begin position="20"/>
        <end position="257"/>
    </location>
</feature>
<proteinExistence type="predicted"/>
<dbReference type="Gene3D" id="2.170.140.10">
    <property type="entry name" value="Chitin binding domain"/>
    <property type="match status" value="3"/>
</dbReference>
<evidence type="ECO:0000313" key="10">
    <source>
        <dbReference type="Proteomes" id="UP000183832"/>
    </source>
</evidence>
<evidence type="ECO:0000313" key="9">
    <source>
        <dbReference type="EMBL" id="CRL02556.1"/>
    </source>
</evidence>
<dbReference type="SMART" id="SM00494">
    <property type="entry name" value="ChtBD2"/>
    <property type="match status" value="3"/>
</dbReference>
<gene>
    <name evidence="9" type="primary">similar to GF24516</name>
    <name evidence="9" type="ORF">CLUMA_CG015908</name>
</gene>
<name>A0A1J1ISL3_9DIPT</name>
<dbReference type="Proteomes" id="UP000183832">
    <property type="component" value="Unassembled WGS sequence"/>
</dbReference>
<dbReference type="InterPro" id="IPR002557">
    <property type="entry name" value="Chitin-bd_dom"/>
</dbReference>
<accession>A0A1J1ISL3</accession>
<sequence>MLVVLVLLGHLILLGYVEGICSNDPDGAFLADPSSRSHYFYCWQGQKIRRECKSGLEFNPFDRVCNLLVGGRPMPQPARDQCFDQPDGTFLVDPSSRSRFFFCSNGLALSGQCDPGFEFHPRDNVCERIEEVTSSQDSKNLCSAEQEGNFFPVTNSRTSFLHCSNGVLTQGNCPRGMIFDSDSLVCESNSPTPTRATPTTKASKTTRATPRPPIRPPITRAPPRIPTRAPSNNNNTTTKSRVPPSTARPTRAPPSRS</sequence>
<evidence type="ECO:0000256" key="1">
    <source>
        <dbReference type="ARBA" id="ARBA00022669"/>
    </source>
</evidence>
<dbReference type="EMBL" id="CVRI01000058">
    <property type="protein sequence ID" value="CRL02556.1"/>
    <property type="molecule type" value="Genomic_DNA"/>
</dbReference>
<feature type="region of interest" description="Disordered" evidence="6">
    <location>
        <begin position="188"/>
        <end position="257"/>
    </location>
</feature>
<evidence type="ECO:0000256" key="4">
    <source>
        <dbReference type="ARBA" id="ARBA00023157"/>
    </source>
</evidence>
<dbReference type="Pfam" id="PF01607">
    <property type="entry name" value="CBM_14"/>
    <property type="match status" value="3"/>
</dbReference>
<dbReference type="GO" id="GO:0005576">
    <property type="term" value="C:extracellular region"/>
    <property type="evidence" value="ECO:0007669"/>
    <property type="project" value="InterPro"/>
</dbReference>
<dbReference type="GO" id="GO:0008061">
    <property type="term" value="F:chitin binding"/>
    <property type="evidence" value="ECO:0007669"/>
    <property type="project" value="UniProtKB-KW"/>
</dbReference>
<dbReference type="OrthoDB" id="6020543at2759"/>
<dbReference type="SUPFAM" id="SSF57625">
    <property type="entry name" value="Invertebrate chitin-binding proteins"/>
    <property type="match status" value="3"/>
</dbReference>
<keyword evidence="1" id="KW-0147">Chitin-binding</keyword>
<dbReference type="InterPro" id="IPR036508">
    <property type="entry name" value="Chitin-bd_dom_sf"/>
</dbReference>
<keyword evidence="5" id="KW-0325">Glycoprotein</keyword>
<feature type="compositionally biased region" description="Pro residues" evidence="6">
    <location>
        <begin position="210"/>
        <end position="225"/>
    </location>
</feature>
<keyword evidence="3" id="KW-0677">Repeat</keyword>
<evidence type="ECO:0000256" key="3">
    <source>
        <dbReference type="ARBA" id="ARBA00022737"/>
    </source>
</evidence>